<reference evidence="1" key="1">
    <citation type="submission" date="2021-04" db="EMBL/GenBank/DDBJ databases">
        <title>Luteolibacter sp. 32A isolated from the skin of an Anderson's salamander (Ambystoma andersonii).</title>
        <authorList>
            <person name="Spergser J."/>
            <person name="Busse H.-J."/>
        </authorList>
    </citation>
    <scope>NUCLEOTIDE SEQUENCE</scope>
    <source>
        <strain evidence="1">32A</strain>
    </source>
</reference>
<name>A0A975IYI9_9BACT</name>
<gene>
    <name evidence="1" type="ORF">KBB96_15575</name>
</gene>
<proteinExistence type="predicted"/>
<organism evidence="1 2">
    <name type="scientific">Luteolibacter ambystomatis</name>
    <dbReference type="NCBI Taxonomy" id="2824561"/>
    <lineage>
        <taxon>Bacteria</taxon>
        <taxon>Pseudomonadati</taxon>
        <taxon>Verrucomicrobiota</taxon>
        <taxon>Verrucomicrobiia</taxon>
        <taxon>Verrucomicrobiales</taxon>
        <taxon>Verrucomicrobiaceae</taxon>
        <taxon>Luteolibacter</taxon>
    </lineage>
</organism>
<dbReference type="Proteomes" id="UP000676169">
    <property type="component" value="Chromosome"/>
</dbReference>
<dbReference type="PANTHER" id="PTHR38479:SF2">
    <property type="entry name" value="WINGED HELIX DNA-BINDING DOMAIN-CONTAINING PROTEIN"/>
    <property type="match status" value="1"/>
</dbReference>
<protein>
    <submittedName>
        <fullName evidence="1">AlkZ family DNA glycosylase</fullName>
    </submittedName>
</protein>
<keyword evidence="2" id="KW-1185">Reference proteome</keyword>
<dbReference type="Pfam" id="PF06224">
    <property type="entry name" value="AlkZ-like"/>
    <property type="match status" value="1"/>
</dbReference>
<accession>A0A975IYI9</accession>
<sequence length="357" mass="39462">MKAVELRRLRLVAQGIGLPEENAGAVVRKLGAMQAQDYLASLWAVGLRVKGATEADIEQAVRDREIVRTWPMRGTLHFVAPEDVRWMLALLSPRIVASAATRHRQLGLDEAVFSRSRKLLEKTLRSGRLLTRDAAYELLERAGISCTGQRGYHILWKLAQDAVLCCGPREGKQPTFTLLDEWVPESRSLGGDEALAEIARRYFTSHGPATLADFVWWTGLKITDAKKALELVAGDLEKVESEGDNYWMSRSLSRVKPSKQGIHLLPGFDEFLLGYKDRSAVLDPEHAGRIVPGNNGMFMPMLVIDGKVAGTWKRTLGRKSVTVAFEPFSSLTAGESKTAARNAAAYAEFLGLELTMS</sequence>
<dbReference type="RefSeq" id="WP_211630421.1">
    <property type="nucleotide sequence ID" value="NZ_CP073100.1"/>
</dbReference>
<dbReference type="EMBL" id="CP073100">
    <property type="protein sequence ID" value="QUE50282.1"/>
    <property type="molecule type" value="Genomic_DNA"/>
</dbReference>
<evidence type="ECO:0000313" key="2">
    <source>
        <dbReference type="Proteomes" id="UP000676169"/>
    </source>
</evidence>
<dbReference type="PANTHER" id="PTHR38479">
    <property type="entry name" value="LMO0824 PROTEIN"/>
    <property type="match status" value="1"/>
</dbReference>
<evidence type="ECO:0000313" key="1">
    <source>
        <dbReference type="EMBL" id="QUE50282.1"/>
    </source>
</evidence>
<dbReference type="InterPro" id="IPR009351">
    <property type="entry name" value="AlkZ-like"/>
</dbReference>
<dbReference type="AlphaFoldDB" id="A0A975IYI9"/>
<dbReference type="KEGG" id="lamb:KBB96_15575"/>